<reference evidence="2" key="1">
    <citation type="submission" date="2016-10" db="EMBL/GenBank/DDBJ databases">
        <title>Sequence of Gallionella enrichment culture.</title>
        <authorList>
            <person name="Poehlein A."/>
            <person name="Muehling M."/>
            <person name="Daniel R."/>
        </authorList>
    </citation>
    <scope>NUCLEOTIDE SEQUENCE</scope>
</reference>
<dbReference type="GO" id="GO:0016020">
    <property type="term" value="C:membrane"/>
    <property type="evidence" value="ECO:0007669"/>
    <property type="project" value="InterPro"/>
</dbReference>
<dbReference type="InterPro" id="IPR003425">
    <property type="entry name" value="CCB3/YggT"/>
</dbReference>
<feature type="transmembrane region" description="Helical" evidence="1">
    <location>
        <begin position="65"/>
        <end position="85"/>
    </location>
</feature>
<evidence type="ECO:0000256" key="1">
    <source>
        <dbReference type="SAM" id="Phobius"/>
    </source>
</evidence>
<organism evidence="2">
    <name type="scientific">mine drainage metagenome</name>
    <dbReference type="NCBI Taxonomy" id="410659"/>
    <lineage>
        <taxon>unclassified sequences</taxon>
        <taxon>metagenomes</taxon>
        <taxon>ecological metagenomes</taxon>
    </lineage>
</organism>
<keyword evidence="1" id="KW-1133">Transmembrane helix</keyword>
<accession>A0A1J5QET4</accession>
<comment type="caution">
    <text evidence="2">The sequence shown here is derived from an EMBL/GenBank/DDBJ whole genome shotgun (WGS) entry which is preliminary data.</text>
</comment>
<name>A0A1J5QET4_9ZZZZ</name>
<dbReference type="EMBL" id="MLJW01000848">
    <property type="protein sequence ID" value="OIQ82057.1"/>
    <property type="molecule type" value="Genomic_DNA"/>
</dbReference>
<dbReference type="AlphaFoldDB" id="A0A1J5QET4"/>
<feature type="transmembrane region" description="Helical" evidence="1">
    <location>
        <begin position="97"/>
        <end position="130"/>
    </location>
</feature>
<protein>
    <submittedName>
        <fullName evidence="2">YGGT family protein</fullName>
    </submittedName>
</protein>
<dbReference type="Pfam" id="PF02325">
    <property type="entry name" value="CCB3_YggT"/>
    <property type="match status" value="2"/>
</dbReference>
<feature type="transmembrane region" description="Helical" evidence="1">
    <location>
        <begin position="163"/>
        <end position="183"/>
    </location>
</feature>
<evidence type="ECO:0000313" key="2">
    <source>
        <dbReference type="EMBL" id="OIQ82057.1"/>
    </source>
</evidence>
<gene>
    <name evidence="2" type="ORF">GALL_361580</name>
</gene>
<proteinExistence type="predicted"/>
<sequence length="191" mass="21205">MLAQALEFLFDTLLNLLTLAFLLRGLLQLAGAPFHNPLSQSIVALTNFAVRPVRRLVPAIGTLDTASLLLAFGTQLLLQLIVLWLRDFPWMVAGPQVLPALLGLALLGVIKLTLYIFLYAVIIQAVLSWINPYAPFAPVLDSLTRPLLRPLRRHLPYTAGIDLSPLVVFIAVQLLLMLLVAPLEYRLLHLF</sequence>
<keyword evidence="1" id="KW-0472">Membrane</keyword>
<keyword evidence="1" id="KW-0812">Transmembrane</keyword>